<evidence type="ECO:0000256" key="1">
    <source>
        <dbReference type="ARBA" id="ARBA00022518"/>
    </source>
</evidence>
<organism evidence="4 5">
    <name type="scientific">Myxoma virus</name>
    <dbReference type="NCBI Taxonomy" id="10273"/>
    <lineage>
        <taxon>Viruses</taxon>
        <taxon>Varidnaviria</taxon>
        <taxon>Bamfordvirae</taxon>
        <taxon>Nucleocytoviricota</taxon>
        <taxon>Pokkesviricetes</taxon>
        <taxon>Chitovirales</taxon>
        <taxon>Poxviridae</taxon>
        <taxon>Chordopoxvirinae</taxon>
        <taxon>Leporipoxvirus</taxon>
        <taxon>Leporipoxvirus myxoma</taxon>
    </lineage>
</organism>
<protein>
    <recommendedName>
        <fullName evidence="3">Protein OPG181</fullName>
    </recommendedName>
</protein>
<dbReference type="Proteomes" id="UP000291359">
    <property type="component" value="Segment"/>
</dbReference>
<name>A0A481NCL2_9POXV</name>
<dbReference type="InterPro" id="IPR007032">
    <property type="entry name" value="Poxvirus_A51"/>
</dbReference>
<dbReference type="EMBL" id="MK388116">
    <property type="protein sequence ID" value="QAV38337.1"/>
    <property type="molecule type" value="Genomic_DNA"/>
</dbReference>
<evidence type="ECO:0000313" key="5">
    <source>
        <dbReference type="Proteomes" id="UP000291359"/>
    </source>
</evidence>
<evidence type="ECO:0000256" key="3">
    <source>
        <dbReference type="ARBA" id="ARBA00034877"/>
    </source>
</evidence>
<evidence type="ECO:0000256" key="2">
    <source>
        <dbReference type="ARBA" id="ARBA00034781"/>
    </source>
</evidence>
<evidence type="ECO:0000313" key="4">
    <source>
        <dbReference type="EMBL" id="QAV38337.1"/>
    </source>
</evidence>
<keyword evidence="1" id="KW-0244">Early protein</keyword>
<proteinExistence type="inferred from homology"/>
<reference evidence="4" key="1">
    <citation type="journal article" date="2019" name="J. Virol.">
        <title>Punctuated evolution of myxoma virus: rapid and disjunct evolution of a recent viral lineage in Australia.</title>
        <authorList>
            <person name="Eden J.-S."/>
            <person name="Kerr P.J."/>
            <person name="Holmes E.C."/>
        </authorList>
    </citation>
    <scope>NUCLEOTIDE SEQUENCE [LARGE SCALE GENOMIC DNA]</scope>
    <source>
        <strain evidence="4">MYXV/AUS/1949</strain>
    </source>
</reference>
<accession>A0A481NCL2</accession>
<comment type="similarity">
    <text evidence="2">Belongs to the orthopoxvirus OPG181 family.</text>
</comment>
<sequence length="310" mass="35204">MEERNLDLLDSLKDALTTDPGYEKYHCTKYNGITSNGLSAVTLFDYPNEDAFYDRANVVKLSRFCKVFLLRDTKDYVYLPFADGVVYILLIVGKADEDNEYTCYSNTGDGYILGRYYMLKSQKDELVKGSNVVVSVALFEEAEGPRVPLLRTIHNGGVIISRHKRLHKELPSQDWFSFYVEVFHCYTSVIYAVVDGAVLYANADYKTHCTISDGRRHREDVTDDCLCCHVSPQIRTFGTQVMENVECRVVRDGLCIEIKHVGKFGASCVGAYNTRYIKIAIGSVYDIILKQDGMSGKKRHSCYVYGIARR</sequence>
<gene>
    <name evidence="4" type="primary">m137R</name>
</gene>
<dbReference type="Pfam" id="PF04948">
    <property type="entry name" value="Pox_A51"/>
    <property type="match status" value="1"/>
</dbReference>